<evidence type="ECO:0000256" key="5">
    <source>
        <dbReference type="HAMAP-Rule" id="MF_00200"/>
    </source>
</evidence>
<dbReference type="PROSITE" id="PS01287">
    <property type="entry name" value="RTC"/>
    <property type="match status" value="1"/>
</dbReference>
<dbReference type="InterPro" id="IPR023797">
    <property type="entry name" value="RNA3'_phos_cyclase_dom"/>
</dbReference>
<organism evidence="9 10">
    <name type="scientific">Desulfonema magnum</name>
    <dbReference type="NCBI Taxonomy" id="45655"/>
    <lineage>
        <taxon>Bacteria</taxon>
        <taxon>Pseudomonadati</taxon>
        <taxon>Thermodesulfobacteriota</taxon>
        <taxon>Desulfobacteria</taxon>
        <taxon>Desulfobacterales</taxon>
        <taxon>Desulfococcaceae</taxon>
        <taxon>Desulfonema</taxon>
    </lineage>
</organism>
<evidence type="ECO:0000256" key="2">
    <source>
        <dbReference type="ARBA" id="ARBA00022598"/>
    </source>
</evidence>
<dbReference type="HAMAP" id="MF_00200">
    <property type="entry name" value="RTC"/>
    <property type="match status" value="1"/>
</dbReference>
<evidence type="ECO:0000313" key="9">
    <source>
        <dbReference type="EMBL" id="QTA91062.1"/>
    </source>
</evidence>
<dbReference type="InterPro" id="IPR013791">
    <property type="entry name" value="RNA3'-term_phos_cycl_insert"/>
</dbReference>
<dbReference type="Pfam" id="PF05189">
    <property type="entry name" value="RTC_insert"/>
    <property type="match status" value="1"/>
</dbReference>
<gene>
    <name evidence="5 9" type="primary">rtcA</name>
    <name evidence="9" type="ORF">dnm_071270</name>
</gene>
<feature type="binding site" evidence="5">
    <location>
        <begin position="303"/>
        <end position="307"/>
    </location>
    <ligand>
        <name>ATP</name>
        <dbReference type="ChEBI" id="CHEBI:30616"/>
    </ligand>
</feature>
<dbReference type="GO" id="GO:0006396">
    <property type="term" value="P:RNA processing"/>
    <property type="evidence" value="ECO:0007669"/>
    <property type="project" value="UniProtKB-UniRule"/>
</dbReference>
<dbReference type="EMBL" id="CP061800">
    <property type="protein sequence ID" value="QTA91062.1"/>
    <property type="molecule type" value="Genomic_DNA"/>
</dbReference>
<evidence type="ECO:0000259" key="7">
    <source>
        <dbReference type="Pfam" id="PF01137"/>
    </source>
</evidence>
<dbReference type="PIRSF" id="PIRSF005378">
    <property type="entry name" value="RNA3'_term_phos_cycl_euk"/>
    <property type="match status" value="1"/>
</dbReference>
<dbReference type="NCBIfam" id="TIGR03399">
    <property type="entry name" value="RNA_3prim_cycl"/>
    <property type="match status" value="1"/>
</dbReference>
<dbReference type="GO" id="GO:0005524">
    <property type="term" value="F:ATP binding"/>
    <property type="evidence" value="ECO:0007669"/>
    <property type="project" value="UniProtKB-KW"/>
</dbReference>
<dbReference type="SUPFAM" id="SSF55205">
    <property type="entry name" value="EPT/RTPC-like"/>
    <property type="match status" value="1"/>
</dbReference>
<evidence type="ECO:0000256" key="3">
    <source>
        <dbReference type="ARBA" id="ARBA00022741"/>
    </source>
</evidence>
<proteinExistence type="inferred from homology"/>
<comment type="function">
    <text evidence="5">Catalyzes the conversion of 3'-phosphate to a 2',3'-cyclic phosphodiester at the end of RNA. The mechanism of action of the enzyme occurs in 3 steps: (A) adenylation of the enzyme by ATP; (B) transfer of adenylate to an RNA-N3'P to produce RNA-N3'PP5'A; (C) and attack of the adjacent 2'-hydroxyl on the 3'-phosphorus in the diester linkage to produce the cyclic end product. The biological role of this enzyme is unknown but it is likely to function in some aspects of cellular RNA processing.</text>
</comment>
<dbReference type="Proteomes" id="UP000663722">
    <property type="component" value="Chromosome"/>
</dbReference>
<comment type="subcellular location">
    <subcellularLocation>
        <location evidence="5">Cytoplasm</location>
    </subcellularLocation>
</comment>
<protein>
    <recommendedName>
        <fullName evidence="5 6">RNA 3'-terminal phosphate cyclase</fullName>
        <shortName evidence="5">RNA cyclase</shortName>
        <shortName evidence="5">RNA-3'-phosphate cyclase</shortName>
        <ecNumber evidence="5 6">6.5.1.4</ecNumber>
    </recommendedName>
</protein>
<keyword evidence="5" id="KW-0963">Cytoplasm</keyword>
<keyword evidence="10" id="KW-1185">Reference proteome</keyword>
<feature type="domain" description="RNA 3'-terminal phosphate cyclase insert" evidence="8">
    <location>
        <begin position="198"/>
        <end position="295"/>
    </location>
</feature>
<reference evidence="9" key="1">
    <citation type="journal article" date="2021" name="Microb. Physiol.">
        <title>Proteogenomic Insights into the Physiology of Marine, Sulfate-Reducing, Filamentous Desulfonema limicola and Desulfonema magnum.</title>
        <authorList>
            <person name="Schnaars V."/>
            <person name="Wohlbrand L."/>
            <person name="Scheve S."/>
            <person name="Hinrichs C."/>
            <person name="Reinhardt R."/>
            <person name="Rabus R."/>
        </authorList>
    </citation>
    <scope>NUCLEOTIDE SEQUENCE</scope>
    <source>
        <strain evidence="9">4be13</strain>
    </source>
</reference>
<dbReference type="InterPro" id="IPR000228">
    <property type="entry name" value="RNA3'_term_phos_cyc"/>
</dbReference>
<dbReference type="AlphaFoldDB" id="A0A975GRM2"/>
<name>A0A975GRM2_9BACT</name>
<accession>A0A975GRM2</accession>
<dbReference type="GO" id="GO:0003963">
    <property type="term" value="F:RNA-3'-phosphate cyclase activity"/>
    <property type="evidence" value="ECO:0007669"/>
    <property type="project" value="UniProtKB-UniRule"/>
</dbReference>
<dbReference type="PANTHER" id="PTHR11096">
    <property type="entry name" value="RNA 3' TERMINAL PHOSPHATE CYCLASE"/>
    <property type="match status" value="1"/>
</dbReference>
<dbReference type="EC" id="6.5.1.4" evidence="5 6"/>
<dbReference type="InterPro" id="IPR036553">
    <property type="entry name" value="RPTC_insert"/>
</dbReference>
<dbReference type="InterPro" id="IPR037136">
    <property type="entry name" value="RNA3'_phos_cyclase_dom_sf"/>
</dbReference>
<dbReference type="InterPro" id="IPR020719">
    <property type="entry name" value="RNA3'_term_phos_cycl-like_CS"/>
</dbReference>
<evidence type="ECO:0000259" key="8">
    <source>
        <dbReference type="Pfam" id="PF05189"/>
    </source>
</evidence>
<dbReference type="Gene3D" id="3.65.10.20">
    <property type="entry name" value="RNA 3'-terminal phosphate cyclase domain"/>
    <property type="match status" value="1"/>
</dbReference>
<dbReference type="Gene3D" id="3.30.360.20">
    <property type="entry name" value="RNA 3'-terminal phosphate cyclase, insert domain"/>
    <property type="match status" value="1"/>
</dbReference>
<keyword evidence="2 5" id="KW-0436">Ligase</keyword>
<evidence type="ECO:0000256" key="4">
    <source>
        <dbReference type="ARBA" id="ARBA00024481"/>
    </source>
</evidence>
<evidence type="ECO:0000256" key="6">
    <source>
        <dbReference type="NCBIfam" id="TIGR03399"/>
    </source>
</evidence>
<feature type="domain" description="RNA 3'-terminal phosphate cyclase" evidence="7">
    <location>
        <begin position="9"/>
        <end position="345"/>
    </location>
</feature>
<dbReference type="InterPro" id="IPR017770">
    <property type="entry name" value="RNA3'_term_phos_cyc_type_1"/>
</dbReference>
<comment type="catalytic activity">
    <reaction evidence="4 5">
        <text>a 3'-end 3'-phospho-ribonucleotide-RNA + ATP = a 3'-end 2',3'-cyclophospho-ribonucleotide-RNA + AMP + diphosphate</text>
        <dbReference type="Rhea" id="RHEA:23976"/>
        <dbReference type="Rhea" id="RHEA-COMP:10463"/>
        <dbReference type="Rhea" id="RHEA-COMP:10464"/>
        <dbReference type="ChEBI" id="CHEBI:30616"/>
        <dbReference type="ChEBI" id="CHEBI:33019"/>
        <dbReference type="ChEBI" id="CHEBI:83062"/>
        <dbReference type="ChEBI" id="CHEBI:83064"/>
        <dbReference type="ChEBI" id="CHEBI:456215"/>
        <dbReference type="EC" id="6.5.1.4"/>
    </reaction>
</comment>
<comment type="similarity">
    <text evidence="1 5">Belongs to the RNA 3'-terminal cyclase family. Type 1 subfamily.</text>
</comment>
<dbReference type="KEGG" id="dmm:dnm_071270"/>
<dbReference type="RefSeq" id="WP_207679000.1">
    <property type="nucleotide sequence ID" value="NZ_CP061800.1"/>
</dbReference>
<evidence type="ECO:0000256" key="1">
    <source>
        <dbReference type="ARBA" id="ARBA00009206"/>
    </source>
</evidence>
<dbReference type="Pfam" id="PF01137">
    <property type="entry name" value="RTC"/>
    <property type="match status" value="1"/>
</dbReference>
<feature type="active site" description="Tele-AMP-histidine intermediate" evidence="5">
    <location>
        <position position="328"/>
    </location>
</feature>
<evidence type="ECO:0000313" key="10">
    <source>
        <dbReference type="Proteomes" id="UP000663722"/>
    </source>
</evidence>
<dbReference type="InterPro" id="IPR013792">
    <property type="entry name" value="RNA3'P_cycl/enolpyr_Trfase_a/b"/>
</dbReference>
<feature type="binding site" evidence="5">
    <location>
        <position position="100"/>
    </location>
    <ligand>
        <name>ATP</name>
        <dbReference type="ChEBI" id="CHEBI:30616"/>
    </ligand>
</feature>
<keyword evidence="3 5" id="KW-0547">Nucleotide-binding</keyword>
<keyword evidence="5" id="KW-0067">ATP-binding</keyword>
<dbReference type="SUPFAM" id="SSF52913">
    <property type="entry name" value="RNA 3'-terminal phosphate cyclase, RPTC, insert domain"/>
    <property type="match status" value="1"/>
</dbReference>
<dbReference type="GO" id="GO:0005737">
    <property type="term" value="C:cytoplasm"/>
    <property type="evidence" value="ECO:0007669"/>
    <property type="project" value="UniProtKB-SubCell"/>
</dbReference>
<sequence>MIKIDGSFLEGGGQIIRTSLALSALTGKAFTISGIRKGRSKPGLRPQHLNAVRAVRQLCNAEVSGDAPDSQALVFTPKKTESANLSVDIGTAGSVTLLMQSLLIPAVFGGKNIVISLKGGTDVRWSQPYDYFRNILLKYIEPFAGVESELIRRGYYPKGGGEIKVTLKPKFSLTSYENFSEHLNEVRSQLPEMNLCCQGELKAIEGVSHASEKLKGVPERQARQARKVLEKLQCPVSIKTEYSQSRCPGSGITLRAVFSEASWPVLLGGDSLGERGKRAEKVGEEAALRLMKQIESGAAVDKYLADQLLPLAVFLPSARYKASEITPHCRTNIYVIEKFLPVTFSADDNIVNLRRVPEKNIPAFSVRSSAFRRCHTA</sequence>
<dbReference type="PANTHER" id="PTHR11096:SF0">
    <property type="entry name" value="RNA 3'-TERMINAL PHOSPHATE CYCLASE"/>
    <property type="match status" value="1"/>
</dbReference>